<feature type="region of interest" description="Disordered" evidence="1">
    <location>
        <begin position="165"/>
        <end position="189"/>
    </location>
</feature>
<reference evidence="3 4" key="1">
    <citation type="submission" date="2016-10" db="EMBL/GenBank/DDBJ databases">
        <authorList>
            <person name="de Groot N.N."/>
        </authorList>
    </citation>
    <scope>NUCLEOTIDE SEQUENCE [LARGE SCALE GENOMIC DNA]</scope>
    <source>
        <strain evidence="3 4">CGMCC 4.2026</strain>
    </source>
</reference>
<keyword evidence="3" id="KW-0689">Ribosomal protein</keyword>
<dbReference type="EMBL" id="FODD01000044">
    <property type="protein sequence ID" value="SEO79987.1"/>
    <property type="molecule type" value="Genomic_DNA"/>
</dbReference>
<dbReference type="SUPFAM" id="SSF55729">
    <property type="entry name" value="Acyl-CoA N-acyltransferases (Nat)"/>
    <property type="match status" value="1"/>
</dbReference>
<dbReference type="PROSITE" id="PS51186">
    <property type="entry name" value="GNAT"/>
    <property type="match status" value="1"/>
</dbReference>
<proteinExistence type="predicted"/>
<evidence type="ECO:0000313" key="4">
    <source>
        <dbReference type="Proteomes" id="UP000181951"/>
    </source>
</evidence>
<dbReference type="STRING" id="310780.SAMN05216267_104410"/>
<organism evidence="3 4">
    <name type="scientific">Actinacidiphila rubida</name>
    <dbReference type="NCBI Taxonomy" id="310780"/>
    <lineage>
        <taxon>Bacteria</taxon>
        <taxon>Bacillati</taxon>
        <taxon>Actinomycetota</taxon>
        <taxon>Actinomycetes</taxon>
        <taxon>Kitasatosporales</taxon>
        <taxon>Streptomycetaceae</taxon>
        <taxon>Actinacidiphila</taxon>
    </lineage>
</organism>
<gene>
    <name evidence="3" type="ORF">SAMN05216267_104410</name>
</gene>
<dbReference type="GO" id="GO:0016747">
    <property type="term" value="F:acyltransferase activity, transferring groups other than amino-acyl groups"/>
    <property type="evidence" value="ECO:0007669"/>
    <property type="project" value="InterPro"/>
</dbReference>
<dbReference type="GO" id="GO:0005840">
    <property type="term" value="C:ribosome"/>
    <property type="evidence" value="ECO:0007669"/>
    <property type="project" value="UniProtKB-KW"/>
</dbReference>
<keyword evidence="3" id="KW-0687">Ribonucleoprotein</keyword>
<evidence type="ECO:0000313" key="3">
    <source>
        <dbReference type="EMBL" id="SEO79987.1"/>
    </source>
</evidence>
<name>A0A1H8SN53_9ACTN</name>
<feature type="domain" description="N-acetyltransferase" evidence="2">
    <location>
        <begin position="5"/>
        <end position="165"/>
    </location>
</feature>
<dbReference type="Proteomes" id="UP000181951">
    <property type="component" value="Unassembled WGS sequence"/>
</dbReference>
<dbReference type="OrthoDB" id="3619482at2"/>
<dbReference type="Pfam" id="PF00583">
    <property type="entry name" value="Acetyltransf_1"/>
    <property type="match status" value="1"/>
</dbReference>
<keyword evidence="4" id="KW-1185">Reference proteome</keyword>
<evidence type="ECO:0000259" key="2">
    <source>
        <dbReference type="PROSITE" id="PS51186"/>
    </source>
</evidence>
<dbReference type="RefSeq" id="WP_069463729.1">
    <property type="nucleotide sequence ID" value="NZ_FODD01000044.1"/>
</dbReference>
<accession>A0A1H8SN53</accession>
<dbReference type="InterPro" id="IPR000182">
    <property type="entry name" value="GNAT_dom"/>
</dbReference>
<dbReference type="AlphaFoldDB" id="A0A1H8SN53"/>
<protein>
    <submittedName>
        <fullName evidence="3">Ribosomal protein S18 acetylase RimI</fullName>
    </submittedName>
</protein>
<dbReference type="Gene3D" id="3.40.630.30">
    <property type="match status" value="1"/>
</dbReference>
<evidence type="ECO:0000256" key="1">
    <source>
        <dbReference type="SAM" id="MobiDB-lite"/>
    </source>
</evidence>
<sequence>MNADVRVRRVSEGDWPGIIRLESRAYAPLGLSEEPSVLRSRAQASPSTCFVLHVGDRLAGYLLALPYPASAYPDLARAEAVAHRSANLHLHDLVVAEDLRGRGLGRRLLRHLTAVAAASGFEEISLVAVGGSDSFWSANGFAAGGTAPPAEGYGADPVYMSRPVPADRTGAPHPASGPLRGWSTQHEVV</sequence>
<dbReference type="InterPro" id="IPR016181">
    <property type="entry name" value="Acyl_CoA_acyltransferase"/>
</dbReference>